<proteinExistence type="predicted"/>
<feature type="compositionally biased region" description="Polar residues" evidence="1">
    <location>
        <begin position="13"/>
        <end position="26"/>
    </location>
</feature>
<keyword evidence="3" id="KW-1185">Reference proteome</keyword>
<reference evidence="2" key="1">
    <citation type="journal article" date="2020" name="Stud. Mycol.">
        <title>101 Dothideomycetes genomes: a test case for predicting lifestyles and emergence of pathogens.</title>
        <authorList>
            <person name="Haridas S."/>
            <person name="Albert R."/>
            <person name="Binder M."/>
            <person name="Bloem J."/>
            <person name="Labutti K."/>
            <person name="Salamov A."/>
            <person name="Andreopoulos B."/>
            <person name="Baker S."/>
            <person name="Barry K."/>
            <person name="Bills G."/>
            <person name="Bluhm B."/>
            <person name="Cannon C."/>
            <person name="Castanera R."/>
            <person name="Culley D."/>
            <person name="Daum C."/>
            <person name="Ezra D."/>
            <person name="Gonzalez J."/>
            <person name="Henrissat B."/>
            <person name="Kuo A."/>
            <person name="Liang C."/>
            <person name="Lipzen A."/>
            <person name="Lutzoni F."/>
            <person name="Magnuson J."/>
            <person name="Mondo S."/>
            <person name="Nolan M."/>
            <person name="Ohm R."/>
            <person name="Pangilinan J."/>
            <person name="Park H.-J."/>
            <person name="Ramirez L."/>
            <person name="Alfaro M."/>
            <person name="Sun H."/>
            <person name="Tritt A."/>
            <person name="Yoshinaga Y."/>
            <person name="Zwiers L.-H."/>
            <person name="Turgeon B."/>
            <person name="Goodwin S."/>
            <person name="Spatafora J."/>
            <person name="Crous P."/>
            <person name="Grigoriev I."/>
        </authorList>
    </citation>
    <scope>NUCLEOTIDE SEQUENCE</scope>
    <source>
        <strain evidence="2">CBS 627.86</strain>
    </source>
</reference>
<feature type="compositionally biased region" description="Basic and acidic residues" evidence="1">
    <location>
        <begin position="469"/>
        <end position="479"/>
    </location>
</feature>
<feature type="compositionally biased region" description="Low complexity" evidence="1">
    <location>
        <begin position="355"/>
        <end position="372"/>
    </location>
</feature>
<feature type="compositionally biased region" description="Polar residues" evidence="1">
    <location>
        <begin position="211"/>
        <end position="231"/>
    </location>
</feature>
<dbReference type="Proteomes" id="UP000799770">
    <property type="component" value="Unassembled WGS sequence"/>
</dbReference>
<evidence type="ECO:0000313" key="2">
    <source>
        <dbReference type="EMBL" id="KAF2117195.1"/>
    </source>
</evidence>
<feature type="region of interest" description="Disordered" evidence="1">
    <location>
        <begin position="469"/>
        <end position="545"/>
    </location>
</feature>
<evidence type="ECO:0000256" key="1">
    <source>
        <dbReference type="SAM" id="MobiDB-lite"/>
    </source>
</evidence>
<organism evidence="2 3">
    <name type="scientific">Lophiotrema nucula</name>
    <dbReference type="NCBI Taxonomy" id="690887"/>
    <lineage>
        <taxon>Eukaryota</taxon>
        <taxon>Fungi</taxon>
        <taxon>Dikarya</taxon>
        <taxon>Ascomycota</taxon>
        <taxon>Pezizomycotina</taxon>
        <taxon>Dothideomycetes</taxon>
        <taxon>Pleosporomycetidae</taxon>
        <taxon>Pleosporales</taxon>
        <taxon>Lophiotremataceae</taxon>
        <taxon>Lophiotrema</taxon>
    </lineage>
</organism>
<dbReference type="AlphaFoldDB" id="A0A6A5ZD98"/>
<feature type="compositionally biased region" description="Low complexity" evidence="1">
    <location>
        <begin position="104"/>
        <end position="138"/>
    </location>
</feature>
<feature type="compositionally biased region" description="Gly residues" evidence="1">
    <location>
        <begin position="258"/>
        <end position="271"/>
    </location>
</feature>
<dbReference type="OrthoDB" id="4755622at2759"/>
<gene>
    <name evidence="2" type="ORF">BDV96DRAFT_598121</name>
</gene>
<feature type="compositionally biased region" description="Polar residues" evidence="1">
    <location>
        <begin position="511"/>
        <end position="521"/>
    </location>
</feature>
<accession>A0A6A5ZD98</accession>
<feature type="compositionally biased region" description="Basic and acidic residues" evidence="1">
    <location>
        <begin position="151"/>
        <end position="161"/>
    </location>
</feature>
<feature type="region of interest" description="Disordered" evidence="1">
    <location>
        <begin position="1"/>
        <end position="26"/>
    </location>
</feature>
<protein>
    <submittedName>
        <fullName evidence="2">Uncharacterized protein</fullName>
    </submittedName>
</protein>
<name>A0A6A5ZD98_9PLEO</name>
<feature type="region of interest" description="Disordered" evidence="1">
    <location>
        <begin position="331"/>
        <end position="376"/>
    </location>
</feature>
<feature type="compositionally biased region" description="Acidic residues" evidence="1">
    <location>
        <begin position="174"/>
        <end position="184"/>
    </location>
</feature>
<sequence>MGVSTPKRPAQGLPSTPHSGASQQSVMDCSSNAEDFTIVEIHTAKCAICDKRNMAKMRRCPGCTYQVCQPCFEAQGDTPLKHGNSMDLLSSLPATPKRHVPWNGKGTTSGETGAAATPGMKTPLSIPSSTPSSTLKKLGIAVKEGGEEGTEERTPVKARSSERKRKPVKVIPSDTEDDGEDEDFVPGGESRTPSPSPSKRRKRVAADDIATPTSQRTPRGSNNNTNTTTLARQPLAMPDFSSKRGMRLLTPQPSEGGEASGGDVFGGGPEIAGGSNNTTPARGTLSAQELLDRVRAQVGITEPPIEPLLRERPLENPVIQIPSNVARNFKPRLKSPDIQQNIQTKVRGKLEAKQAEASSVKSPSKSPSVEAPTSSQTVRQLVLAEASKLYQNIAIDEDQKNAIESSMREAARKLIVKYKADAPPFFSEHMTFGLDMLVAQLGGRQKEELIHAIWENGRRVVNEFKEELSAHTPKSKSDNELPPVGMYHVSPSRPMPLASPPMTAAAPPSVQRLSTDLNSGNSGNGHGDATAGSEEHRSSTERAQH</sequence>
<feature type="compositionally biased region" description="Low complexity" evidence="1">
    <location>
        <begin position="500"/>
        <end position="509"/>
    </location>
</feature>
<feature type="compositionally biased region" description="Basic and acidic residues" evidence="1">
    <location>
        <begin position="533"/>
        <end position="545"/>
    </location>
</feature>
<feature type="region of interest" description="Disordered" evidence="1">
    <location>
        <begin position="94"/>
        <end position="282"/>
    </location>
</feature>
<evidence type="ECO:0000313" key="3">
    <source>
        <dbReference type="Proteomes" id="UP000799770"/>
    </source>
</evidence>
<dbReference type="EMBL" id="ML977319">
    <property type="protein sequence ID" value="KAF2117195.1"/>
    <property type="molecule type" value="Genomic_DNA"/>
</dbReference>